<dbReference type="InterPro" id="IPR058062">
    <property type="entry name" value="SCO7613_C"/>
</dbReference>
<gene>
    <name evidence="3" type="ORF">GFD22_03195</name>
</gene>
<keyword evidence="4" id="KW-1185">Reference proteome</keyword>
<feature type="transmembrane region" description="Helical" evidence="2">
    <location>
        <begin position="190"/>
        <end position="210"/>
    </location>
</feature>
<feature type="transmembrane region" description="Helical" evidence="2">
    <location>
        <begin position="92"/>
        <end position="110"/>
    </location>
</feature>
<evidence type="ECO:0000256" key="1">
    <source>
        <dbReference type="SAM" id="MobiDB-lite"/>
    </source>
</evidence>
<feature type="transmembrane region" description="Helical" evidence="2">
    <location>
        <begin position="283"/>
        <end position="301"/>
    </location>
</feature>
<comment type="caution">
    <text evidence="3">The sequence shown here is derived from an EMBL/GenBank/DDBJ whole genome shotgun (WGS) entry which is preliminary data.</text>
</comment>
<protein>
    <submittedName>
        <fullName evidence="3">Uncharacterized protein</fullName>
    </submittedName>
</protein>
<feature type="region of interest" description="Disordered" evidence="1">
    <location>
        <begin position="114"/>
        <end position="156"/>
    </location>
</feature>
<dbReference type="AlphaFoldDB" id="A0A7K3TFX7"/>
<feature type="transmembrane region" description="Helical" evidence="2">
    <location>
        <begin position="423"/>
        <end position="441"/>
    </location>
</feature>
<sequence length="508" mass="52358">MQILLLILGVGLITAAVLAFASSMVTAFEDVARVVVIGAIGVIGLVVSRLIMNRLRVTAEGVAWAGLAALGVDAALVGALEPLRDSGYRYPAVGGMLLLTIALAFALRAIPSASKPGGADARAGDGREVPVPSTDAASGTTTPSASVRASGPAPAAQLPPRPLRAYGLYAALALPWATAMLLDLPPLPRIAGDAIAAVCLGAYVTVACLWPSAGARQQPPFPGTAATAAMAAAAGSAPNSAFAGASTVAGEPAAAPTFSTANAAGPFVPAPPQTVQRATAERIILLSVSAFLLMVLSLGDFDSTLPGLPFVAVGAYLLMLVATALAWTVRPVAPSCRWIVGAFTGVTALSLMFLAVFDADRIVPADLITALFGLMALAIGAQRMAANPALRSWDALWPGLMFLFIPTLLVSWTNPSPVSTRSLLLLTAALATLLTGAFLGWQAPVTMGALVLAVHVLRQLWPWLVLISQDYWWIWLLVAGVILVVAAARYEASLKSVQSIGRRISQLR</sequence>
<feature type="transmembrane region" description="Helical" evidence="2">
    <location>
        <begin position="307"/>
        <end position="329"/>
    </location>
</feature>
<feature type="transmembrane region" description="Helical" evidence="2">
    <location>
        <begin position="31"/>
        <end position="50"/>
    </location>
</feature>
<dbReference type="EMBL" id="WHZY01000003">
    <property type="protein sequence ID" value="NEG77997.1"/>
    <property type="molecule type" value="Genomic_DNA"/>
</dbReference>
<accession>A0A7K3TFX7</accession>
<feature type="compositionally biased region" description="Polar residues" evidence="1">
    <location>
        <begin position="135"/>
        <end position="147"/>
    </location>
</feature>
<proteinExistence type="predicted"/>
<feature type="transmembrane region" description="Helical" evidence="2">
    <location>
        <begin position="472"/>
        <end position="490"/>
    </location>
</feature>
<keyword evidence="2" id="KW-0472">Membrane</keyword>
<feature type="transmembrane region" description="Helical" evidence="2">
    <location>
        <begin position="62"/>
        <end position="80"/>
    </location>
</feature>
<dbReference type="NCBIfam" id="NF047321">
    <property type="entry name" value="SCO7613_CTERM"/>
    <property type="match status" value="1"/>
</dbReference>
<organism evidence="3 4">
    <name type="scientific">Bifidobacterium avesanii</name>
    <dbReference type="NCBI Taxonomy" id="1798157"/>
    <lineage>
        <taxon>Bacteria</taxon>
        <taxon>Bacillati</taxon>
        <taxon>Actinomycetota</taxon>
        <taxon>Actinomycetes</taxon>
        <taxon>Bifidobacteriales</taxon>
        <taxon>Bifidobacteriaceae</taxon>
        <taxon>Bifidobacterium</taxon>
    </lineage>
</organism>
<evidence type="ECO:0000313" key="3">
    <source>
        <dbReference type="EMBL" id="NEG77997.1"/>
    </source>
</evidence>
<keyword evidence="2" id="KW-0812">Transmembrane</keyword>
<dbReference type="OrthoDB" id="3233629at2"/>
<dbReference type="RefSeq" id="WP_152350697.1">
    <property type="nucleotide sequence ID" value="NZ_WBSN01000012.1"/>
</dbReference>
<reference evidence="3 4" key="1">
    <citation type="submission" date="2019-10" db="EMBL/GenBank/DDBJ databases">
        <title>Bifidobacterium from non-human primates.</title>
        <authorList>
            <person name="Modesto M."/>
        </authorList>
    </citation>
    <scope>NUCLEOTIDE SEQUENCE [LARGE SCALE GENOMIC DNA]</scope>
    <source>
        <strain evidence="3 4">TREC</strain>
    </source>
</reference>
<evidence type="ECO:0000313" key="4">
    <source>
        <dbReference type="Proteomes" id="UP000469763"/>
    </source>
</evidence>
<feature type="transmembrane region" description="Helical" evidence="2">
    <location>
        <begin position="448"/>
        <end position="466"/>
    </location>
</feature>
<feature type="transmembrane region" description="Helical" evidence="2">
    <location>
        <begin position="362"/>
        <end position="381"/>
    </location>
</feature>
<evidence type="ECO:0000256" key="2">
    <source>
        <dbReference type="SAM" id="Phobius"/>
    </source>
</evidence>
<dbReference type="Proteomes" id="UP000469763">
    <property type="component" value="Unassembled WGS sequence"/>
</dbReference>
<name>A0A7K3TFX7_9BIFI</name>
<feature type="transmembrane region" description="Helical" evidence="2">
    <location>
        <begin position="166"/>
        <end position="184"/>
    </location>
</feature>
<feature type="transmembrane region" description="Helical" evidence="2">
    <location>
        <begin position="336"/>
        <end position="356"/>
    </location>
</feature>
<keyword evidence="2" id="KW-1133">Transmembrane helix</keyword>
<feature type="transmembrane region" description="Helical" evidence="2">
    <location>
        <begin position="393"/>
        <end position="411"/>
    </location>
</feature>